<dbReference type="OrthoDB" id="3945418at2759"/>
<dbReference type="InterPro" id="IPR050121">
    <property type="entry name" value="Cytochrome_P450_monoxygenase"/>
</dbReference>
<gene>
    <name evidence="9" type="ORF">BDV96DRAFT_549810</name>
</gene>
<accession>A0A6A5Z3R4</accession>
<dbReference type="PROSITE" id="PS00086">
    <property type="entry name" value="CYTOCHROME_P450"/>
    <property type="match status" value="1"/>
</dbReference>
<keyword evidence="10" id="KW-1185">Reference proteome</keyword>
<evidence type="ECO:0000313" key="9">
    <source>
        <dbReference type="EMBL" id="KAF2113058.1"/>
    </source>
</evidence>
<organism evidence="9 10">
    <name type="scientific">Lophiotrema nucula</name>
    <dbReference type="NCBI Taxonomy" id="690887"/>
    <lineage>
        <taxon>Eukaryota</taxon>
        <taxon>Fungi</taxon>
        <taxon>Dikarya</taxon>
        <taxon>Ascomycota</taxon>
        <taxon>Pezizomycotina</taxon>
        <taxon>Dothideomycetes</taxon>
        <taxon>Pleosporomycetidae</taxon>
        <taxon>Pleosporales</taxon>
        <taxon>Lophiotremataceae</taxon>
        <taxon>Lophiotrema</taxon>
    </lineage>
</organism>
<dbReference type="SUPFAM" id="SSF48264">
    <property type="entry name" value="Cytochrome P450"/>
    <property type="match status" value="1"/>
</dbReference>
<sequence length="515" mass="57914">MALLTGFSALGAVACLLFAAACLTSLKAIQRLWFHPLAKVPGPWYAAISSFYEFWWDCPQAGRYWVKIEEMHKNYGPIVRINPWEVHINDPAFMDTLFSNSRMQKDSFFYGGFGIDTAAFSTVSADLHRVRRGAMANFFSKASITKLEPRVLSRVKQLCGRLQKCRDEGKPADLSNAYRCLATDVTTDYAVPNTRNFLDDPEFKKGFNGTIRDASAIINWNRHIPFLFPLVRSMPRSLVAHFDKDGKTTELIDYEQDLYKMARAVVDNEKSKETPTILNAIFEAPNLPTSEKTFKRVMDETQTVIGAGTETTGNTLAVMTYHLLTNPPALQKLKAELTQAAETAGIAPFGILTCKIVEPLPYLQATLKEALRMAIGVCGRLPRVNPDATMTYNAPNRQSYTIPSGYAVSMSIPDIHFDPDVFTIPRAFNPDRWLNASPSELARMDKSFVPFGRGARQCIGLELAKQEILLVAANVFRNFEMELWETTARDIEFVNDFFAPFMPHDRKGVWVKIKG</sequence>
<evidence type="ECO:0000256" key="8">
    <source>
        <dbReference type="RuleBase" id="RU000461"/>
    </source>
</evidence>
<dbReference type="AlphaFoldDB" id="A0A6A5Z3R4"/>
<reference evidence="9" key="1">
    <citation type="journal article" date="2020" name="Stud. Mycol.">
        <title>101 Dothideomycetes genomes: a test case for predicting lifestyles and emergence of pathogens.</title>
        <authorList>
            <person name="Haridas S."/>
            <person name="Albert R."/>
            <person name="Binder M."/>
            <person name="Bloem J."/>
            <person name="Labutti K."/>
            <person name="Salamov A."/>
            <person name="Andreopoulos B."/>
            <person name="Baker S."/>
            <person name="Barry K."/>
            <person name="Bills G."/>
            <person name="Bluhm B."/>
            <person name="Cannon C."/>
            <person name="Castanera R."/>
            <person name="Culley D."/>
            <person name="Daum C."/>
            <person name="Ezra D."/>
            <person name="Gonzalez J."/>
            <person name="Henrissat B."/>
            <person name="Kuo A."/>
            <person name="Liang C."/>
            <person name="Lipzen A."/>
            <person name="Lutzoni F."/>
            <person name="Magnuson J."/>
            <person name="Mondo S."/>
            <person name="Nolan M."/>
            <person name="Ohm R."/>
            <person name="Pangilinan J."/>
            <person name="Park H.-J."/>
            <person name="Ramirez L."/>
            <person name="Alfaro M."/>
            <person name="Sun H."/>
            <person name="Tritt A."/>
            <person name="Yoshinaga Y."/>
            <person name="Zwiers L.-H."/>
            <person name="Turgeon B."/>
            <person name="Goodwin S."/>
            <person name="Spatafora J."/>
            <person name="Crous P."/>
            <person name="Grigoriev I."/>
        </authorList>
    </citation>
    <scope>NUCLEOTIDE SEQUENCE</scope>
    <source>
        <strain evidence="9">CBS 627.86</strain>
    </source>
</reference>
<keyword evidence="6 8" id="KW-0503">Monooxygenase</keyword>
<dbReference type="InterPro" id="IPR036396">
    <property type="entry name" value="Cyt_P450_sf"/>
</dbReference>
<comment type="cofactor">
    <cofactor evidence="1 7">
        <name>heme</name>
        <dbReference type="ChEBI" id="CHEBI:30413"/>
    </cofactor>
</comment>
<dbReference type="Proteomes" id="UP000799770">
    <property type="component" value="Unassembled WGS sequence"/>
</dbReference>
<dbReference type="CDD" id="cd11062">
    <property type="entry name" value="CYP58-like"/>
    <property type="match status" value="1"/>
</dbReference>
<dbReference type="Pfam" id="PF00067">
    <property type="entry name" value="p450"/>
    <property type="match status" value="1"/>
</dbReference>
<evidence type="ECO:0000256" key="6">
    <source>
        <dbReference type="ARBA" id="ARBA00023033"/>
    </source>
</evidence>
<evidence type="ECO:0000256" key="7">
    <source>
        <dbReference type="PIRSR" id="PIRSR602401-1"/>
    </source>
</evidence>
<evidence type="ECO:0000313" key="10">
    <source>
        <dbReference type="Proteomes" id="UP000799770"/>
    </source>
</evidence>
<dbReference type="Gene3D" id="1.10.630.10">
    <property type="entry name" value="Cytochrome P450"/>
    <property type="match status" value="1"/>
</dbReference>
<keyword evidence="4 8" id="KW-0560">Oxidoreductase</keyword>
<dbReference type="InterPro" id="IPR002401">
    <property type="entry name" value="Cyt_P450_E_grp-I"/>
</dbReference>
<keyword evidence="7 8" id="KW-0349">Heme</keyword>
<keyword evidence="5 7" id="KW-0408">Iron</keyword>
<proteinExistence type="inferred from homology"/>
<dbReference type="EMBL" id="ML977329">
    <property type="protein sequence ID" value="KAF2113058.1"/>
    <property type="molecule type" value="Genomic_DNA"/>
</dbReference>
<dbReference type="GO" id="GO:0004497">
    <property type="term" value="F:monooxygenase activity"/>
    <property type="evidence" value="ECO:0007669"/>
    <property type="project" value="UniProtKB-KW"/>
</dbReference>
<name>A0A6A5Z3R4_9PLEO</name>
<keyword evidence="3 7" id="KW-0479">Metal-binding</keyword>
<dbReference type="PANTHER" id="PTHR24305">
    <property type="entry name" value="CYTOCHROME P450"/>
    <property type="match status" value="1"/>
</dbReference>
<evidence type="ECO:0000256" key="2">
    <source>
        <dbReference type="ARBA" id="ARBA00010617"/>
    </source>
</evidence>
<dbReference type="PRINTS" id="PR00385">
    <property type="entry name" value="P450"/>
</dbReference>
<dbReference type="GO" id="GO:0016705">
    <property type="term" value="F:oxidoreductase activity, acting on paired donors, with incorporation or reduction of molecular oxygen"/>
    <property type="evidence" value="ECO:0007669"/>
    <property type="project" value="InterPro"/>
</dbReference>
<comment type="similarity">
    <text evidence="2 8">Belongs to the cytochrome P450 family.</text>
</comment>
<protein>
    <submittedName>
        <fullName evidence="9">Putative benzoate 4-monooxygenase cytochrome P450</fullName>
    </submittedName>
</protein>
<evidence type="ECO:0000256" key="5">
    <source>
        <dbReference type="ARBA" id="ARBA00023004"/>
    </source>
</evidence>
<feature type="binding site" description="axial binding residue" evidence="7">
    <location>
        <position position="458"/>
    </location>
    <ligand>
        <name>heme</name>
        <dbReference type="ChEBI" id="CHEBI:30413"/>
    </ligand>
    <ligandPart>
        <name>Fe</name>
        <dbReference type="ChEBI" id="CHEBI:18248"/>
    </ligandPart>
</feature>
<dbReference type="InterPro" id="IPR001128">
    <property type="entry name" value="Cyt_P450"/>
</dbReference>
<dbReference type="PANTHER" id="PTHR24305:SF157">
    <property type="entry name" value="N-ACETYLTRYPTOPHAN 6-HYDROXYLASE IVOC-RELATED"/>
    <property type="match status" value="1"/>
</dbReference>
<evidence type="ECO:0000256" key="4">
    <source>
        <dbReference type="ARBA" id="ARBA00023002"/>
    </source>
</evidence>
<dbReference type="InterPro" id="IPR017972">
    <property type="entry name" value="Cyt_P450_CS"/>
</dbReference>
<evidence type="ECO:0000256" key="1">
    <source>
        <dbReference type="ARBA" id="ARBA00001971"/>
    </source>
</evidence>
<dbReference type="GO" id="GO:0005506">
    <property type="term" value="F:iron ion binding"/>
    <property type="evidence" value="ECO:0007669"/>
    <property type="project" value="InterPro"/>
</dbReference>
<dbReference type="GO" id="GO:0020037">
    <property type="term" value="F:heme binding"/>
    <property type="evidence" value="ECO:0007669"/>
    <property type="project" value="InterPro"/>
</dbReference>
<evidence type="ECO:0000256" key="3">
    <source>
        <dbReference type="ARBA" id="ARBA00022723"/>
    </source>
</evidence>
<dbReference type="PRINTS" id="PR00463">
    <property type="entry name" value="EP450I"/>
</dbReference>